<dbReference type="GO" id="GO:0004888">
    <property type="term" value="F:transmembrane signaling receptor activity"/>
    <property type="evidence" value="ECO:0007669"/>
    <property type="project" value="TreeGrafter"/>
</dbReference>
<dbReference type="SMART" id="SM00409">
    <property type="entry name" value="IG"/>
    <property type="match status" value="8"/>
</dbReference>
<organism evidence="8 9">
    <name type="scientific">Scomber scombrus</name>
    <name type="common">Atlantic mackerel</name>
    <name type="synonym">Scomber vernalis</name>
    <dbReference type="NCBI Taxonomy" id="13677"/>
    <lineage>
        <taxon>Eukaryota</taxon>
        <taxon>Metazoa</taxon>
        <taxon>Chordata</taxon>
        <taxon>Craniata</taxon>
        <taxon>Vertebrata</taxon>
        <taxon>Euteleostomi</taxon>
        <taxon>Actinopterygii</taxon>
        <taxon>Neopterygii</taxon>
        <taxon>Teleostei</taxon>
        <taxon>Neoteleostei</taxon>
        <taxon>Acanthomorphata</taxon>
        <taxon>Pelagiaria</taxon>
        <taxon>Scombriformes</taxon>
        <taxon>Scombridae</taxon>
        <taxon>Scomber</taxon>
    </lineage>
</organism>
<dbReference type="InterPro" id="IPR036179">
    <property type="entry name" value="Ig-like_dom_sf"/>
</dbReference>
<sequence length="1024" mass="115356">MKTLLLLILSLMTGCEATSQVEGCEDGWVEFTCEYPKANQNYKNIEVNGPRGEIKSTKKDKWEKKGGFSLYHDTKNKTLRVAIKQLQQEDFREYKCEFKQKSSEELELELDLVNVKDVCKKPFIQTAYETAKTTITCDYPEKYKSKVKFICKDNEESCVEILSTPSLLKSNGTFTLTNTSSGFNVSISNVSSQHAGVYWCGVKQGRNRASVRQIQLEIKNITSLHRSATIGQTFMYWCKYPDGTPIKKFICKGEDPSICQRLQSTAHVNRNTGKFSIQDDKEKSNITITVRDITTDDTGTYWCGAESTDIRRSNSFFNKLNLTVGCEATSQVEGCEDGWVEFTCEYPTANQNYENIKVNGPRGKIQSTKKDEWEKKDGFSLYHDTKNKTLRVAIKQLQQNDSGEYQCEFKQDSHEELELKLVVVKDVCQKPFIQTAYETAKTTITCDYPDKYKSKVKFICKDNDESCEEILSTPSLLKSNGAFTLTNTNSGFNVSISNVSSQHAGVYWCGVKQGRNRTSVRQIQLEIKNITSLHRSATIGQTFMYWCKYPDGTLIKKFICKGEDPCICQRLQSTAQVNRNTGKFSMQDSKEKRNITITVRDITTDDTGTYWCGAESTDIKRSNPFFNKLNLTVVASIAVPIVAVLLLVLILVLVYKLKVGCQKPFTQTAYETDKTTITCDYSKNYSSFVKFICKDSKIICEEILSTQSSVKSNGTFTLTDTNSGFNMTISNVNSQHTGDYWCGVKSKEGSSRASLRKIKLMIKGIKTFERSPTIGQNLTYWCDYSKFSKPTKNFDKFICKGEDRSICQPLWSTTKPNTTTGKLSVQDDKEKRNITITVRNVTTNDTGTYWCGAETNDNTRSKLFYHKFLMTVETPQPESGSQIEKGHGDSWVVIMIICIAVLLLLLVLNGILIYKRLSCSKNTINGAPAQQITEHNDYEEIPERPQKPDSGNGVETIYATADLPTNPSASLHYSTITFKSSTDKANGEALIPKPSSSACEYSAVSQSPIYSVIYKPSKTSEHPL</sequence>
<comment type="caution">
    <text evidence="8">The sequence shown here is derived from an EMBL/GenBank/DDBJ whole genome shotgun (WGS) entry which is preliminary data.</text>
</comment>
<comment type="subcellular location">
    <subcellularLocation>
        <location evidence="1">Membrane</location>
    </subcellularLocation>
</comment>
<evidence type="ECO:0000256" key="1">
    <source>
        <dbReference type="ARBA" id="ARBA00004370"/>
    </source>
</evidence>
<feature type="domain" description="Immunoglobulin" evidence="7">
    <location>
        <begin position="664"/>
        <end position="758"/>
    </location>
</feature>
<dbReference type="Proteomes" id="UP001314229">
    <property type="component" value="Unassembled WGS sequence"/>
</dbReference>
<feature type="domain" description="Immunoglobulin" evidence="7">
    <location>
        <begin position="767"/>
        <end position="873"/>
    </location>
</feature>
<dbReference type="PROSITE" id="PS51257">
    <property type="entry name" value="PROKAR_LIPOPROTEIN"/>
    <property type="match status" value="1"/>
</dbReference>
<feature type="domain" description="Immunoglobulin" evidence="7">
    <location>
        <begin position="122"/>
        <end position="219"/>
    </location>
</feature>
<feature type="domain" description="Immunoglobulin" evidence="7">
    <location>
        <begin position="329"/>
        <end position="424"/>
    </location>
</feature>
<dbReference type="EMBL" id="CAWUFR010000259">
    <property type="protein sequence ID" value="CAK6974479.1"/>
    <property type="molecule type" value="Genomic_DNA"/>
</dbReference>
<reference evidence="8 9" key="1">
    <citation type="submission" date="2024-01" db="EMBL/GenBank/DDBJ databases">
        <authorList>
            <person name="Alioto T."/>
            <person name="Alioto T."/>
            <person name="Gomez Garrido J."/>
        </authorList>
    </citation>
    <scope>NUCLEOTIDE SEQUENCE [LARGE SCALE GENOMIC DNA]</scope>
</reference>
<evidence type="ECO:0000256" key="5">
    <source>
        <dbReference type="SAM" id="Phobius"/>
    </source>
</evidence>
<dbReference type="PANTHER" id="PTHR11860:SF87">
    <property type="entry name" value="CMRF35-LIKE MOLECULE 8"/>
    <property type="match status" value="1"/>
</dbReference>
<accession>A0AAV1PUD7</accession>
<feature type="compositionally biased region" description="Basic and acidic residues" evidence="4">
    <location>
        <begin position="934"/>
        <end position="947"/>
    </location>
</feature>
<keyword evidence="5" id="KW-1133">Transmembrane helix</keyword>
<feature type="domain" description="Immunoglobulin" evidence="7">
    <location>
        <begin position="532"/>
        <end position="634"/>
    </location>
</feature>
<evidence type="ECO:0000256" key="3">
    <source>
        <dbReference type="ARBA" id="ARBA00023136"/>
    </source>
</evidence>
<dbReference type="SUPFAM" id="SSF48726">
    <property type="entry name" value="Immunoglobulin"/>
    <property type="match status" value="7"/>
</dbReference>
<dbReference type="InterPro" id="IPR013106">
    <property type="entry name" value="Ig_V-set"/>
</dbReference>
<proteinExistence type="predicted"/>
<keyword evidence="3 5" id="KW-0472">Membrane</keyword>
<keyword evidence="2 5" id="KW-0812">Transmembrane</keyword>
<feature type="signal peptide" evidence="6">
    <location>
        <begin position="1"/>
        <end position="17"/>
    </location>
</feature>
<feature type="region of interest" description="Disordered" evidence="4">
    <location>
        <begin position="930"/>
        <end position="954"/>
    </location>
</feature>
<feature type="transmembrane region" description="Helical" evidence="5">
    <location>
        <begin position="631"/>
        <end position="655"/>
    </location>
</feature>
<dbReference type="InterPro" id="IPR050671">
    <property type="entry name" value="CD300_family_receptors"/>
</dbReference>
<dbReference type="InterPro" id="IPR003599">
    <property type="entry name" value="Ig_sub"/>
</dbReference>
<name>A0AAV1PUD7_SCOSC</name>
<evidence type="ECO:0000259" key="7">
    <source>
        <dbReference type="SMART" id="SM00409"/>
    </source>
</evidence>
<evidence type="ECO:0000256" key="4">
    <source>
        <dbReference type="SAM" id="MobiDB-lite"/>
    </source>
</evidence>
<feature type="chain" id="PRO_5043427044" evidence="6">
    <location>
        <begin position="18"/>
        <end position="1024"/>
    </location>
</feature>
<evidence type="ECO:0000313" key="9">
    <source>
        <dbReference type="Proteomes" id="UP001314229"/>
    </source>
</evidence>
<gene>
    <name evidence="8" type="ORF">FSCOSCO3_A030840</name>
</gene>
<feature type="transmembrane region" description="Helical" evidence="5">
    <location>
        <begin position="891"/>
        <end position="914"/>
    </location>
</feature>
<feature type="domain" description="Immunoglobulin" evidence="7">
    <location>
        <begin position="431"/>
        <end position="528"/>
    </location>
</feature>
<feature type="domain" description="Immunoglobulin" evidence="7">
    <location>
        <begin position="18"/>
        <end position="111"/>
    </location>
</feature>
<evidence type="ECO:0000313" key="8">
    <source>
        <dbReference type="EMBL" id="CAK6974479.1"/>
    </source>
</evidence>
<dbReference type="Gene3D" id="2.60.40.10">
    <property type="entry name" value="Immunoglobulins"/>
    <property type="match status" value="8"/>
</dbReference>
<protein>
    <submittedName>
        <fullName evidence="8">Stabilin-1, partial</fullName>
    </submittedName>
</protein>
<keyword evidence="6" id="KW-0732">Signal</keyword>
<dbReference type="Pfam" id="PF07686">
    <property type="entry name" value="V-set"/>
    <property type="match status" value="3"/>
</dbReference>
<evidence type="ECO:0000256" key="6">
    <source>
        <dbReference type="SAM" id="SignalP"/>
    </source>
</evidence>
<keyword evidence="9" id="KW-1185">Reference proteome</keyword>
<dbReference type="GO" id="GO:0005886">
    <property type="term" value="C:plasma membrane"/>
    <property type="evidence" value="ECO:0007669"/>
    <property type="project" value="TreeGrafter"/>
</dbReference>
<feature type="domain" description="Immunoglobulin" evidence="7">
    <location>
        <begin position="223"/>
        <end position="325"/>
    </location>
</feature>
<evidence type="ECO:0000256" key="2">
    <source>
        <dbReference type="ARBA" id="ARBA00022692"/>
    </source>
</evidence>
<dbReference type="AlphaFoldDB" id="A0AAV1PUD7"/>
<dbReference type="InterPro" id="IPR013783">
    <property type="entry name" value="Ig-like_fold"/>
</dbReference>
<dbReference type="PANTHER" id="PTHR11860">
    <property type="entry name" value="POLYMERIC-IMMUNOGLOBULIN RECEPTOR"/>
    <property type="match status" value="1"/>
</dbReference>